<evidence type="ECO:0000256" key="1">
    <source>
        <dbReference type="SAM" id="Phobius"/>
    </source>
</evidence>
<feature type="transmembrane region" description="Helical" evidence="1">
    <location>
        <begin position="30"/>
        <end position="52"/>
    </location>
</feature>
<evidence type="ECO:0000313" key="2">
    <source>
        <dbReference type="EMBL" id="MBL6454631.1"/>
    </source>
</evidence>
<keyword evidence="1" id="KW-0472">Membrane</keyword>
<keyword evidence="3" id="KW-1185">Reference proteome</keyword>
<dbReference type="Proteomes" id="UP000606490">
    <property type="component" value="Unassembled WGS sequence"/>
</dbReference>
<feature type="transmembrane region" description="Helical" evidence="1">
    <location>
        <begin position="72"/>
        <end position="91"/>
    </location>
</feature>
<name>A0ABS1UYV9_9PROT</name>
<protein>
    <submittedName>
        <fullName evidence="2">Uncharacterized protein</fullName>
    </submittedName>
</protein>
<keyword evidence="1" id="KW-1133">Transmembrane helix</keyword>
<organism evidence="2 3">
    <name type="scientific">Belnapia mucosa</name>
    <dbReference type="NCBI Taxonomy" id="2804532"/>
    <lineage>
        <taxon>Bacteria</taxon>
        <taxon>Pseudomonadati</taxon>
        <taxon>Pseudomonadota</taxon>
        <taxon>Alphaproteobacteria</taxon>
        <taxon>Acetobacterales</taxon>
        <taxon>Roseomonadaceae</taxon>
        <taxon>Belnapia</taxon>
    </lineage>
</organism>
<dbReference type="RefSeq" id="WP_202824383.1">
    <property type="nucleotide sequence ID" value="NZ_JAEUXJ010000002.1"/>
</dbReference>
<accession>A0ABS1UYV9</accession>
<proteinExistence type="predicted"/>
<dbReference type="EMBL" id="JAEUXJ010000002">
    <property type="protein sequence ID" value="MBL6454631.1"/>
    <property type="molecule type" value="Genomic_DNA"/>
</dbReference>
<keyword evidence="1" id="KW-0812">Transmembrane</keyword>
<comment type="caution">
    <text evidence="2">The sequence shown here is derived from an EMBL/GenBank/DDBJ whole genome shotgun (WGS) entry which is preliminary data.</text>
</comment>
<gene>
    <name evidence="2" type="ORF">JMJ55_04800</name>
</gene>
<reference evidence="2 3" key="1">
    <citation type="submission" date="2021-01" db="EMBL/GenBank/DDBJ databases">
        <title>Belnapia mucosa sp. nov. and Belnapia arida sp. nov., isolated from the Tabernas Desert (Almeria, Spain).</title>
        <authorList>
            <person name="Molina-Menor E."/>
            <person name="Vidal-Verdu A."/>
            <person name="Calonge A."/>
            <person name="Satari L."/>
            <person name="Pereto Magraner J."/>
            <person name="Porcar Miralles M."/>
        </authorList>
    </citation>
    <scope>NUCLEOTIDE SEQUENCE [LARGE SCALE GENOMIC DNA]</scope>
    <source>
        <strain evidence="2 3">T6</strain>
    </source>
</reference>
<sequence>MPCLPPLDRKLHYRVGFSQTESMRFEAQELFAIAATVVGGTLAGVLLLGLIFNILNFENGRGTISLSVYWQSVIRGLFLLVVVLLQARLLATRTAPAR</sequence>
<evidence type="ECO:0000313" key="3">
    <source>
        <dbReference type="Proteomes" id="UP000606490"/>
    </source>
</evidence>